<feature type="region of interest" description="Disordered" evidence="2">
    <location>
        <begin position="722"/>
        <end position="763"/>
    </location>
</feature>
<accession>A0ABN9W050</accession>
<feature type="compositionally biased region" description="Polar residues" evidence="2">
    <location>
        <begin position="1"/>
        <end position="16"/>
    </location>
</feature>
<feature type="region of interest" description="Disordered" evidence="2">
    <location>
        <begin position="200"/>
        <end position="264"/>
    </location>
</feature>
<gene>
    <name evidence="3" type="ORF">PCOR1329_LOCUS62725</name>
</gene>
<evidence type="ECO:0000313" key="4">
    <source>
        <dbReference type="Proteomes" id="UP001189429"/>
    </source>
</evidence>
<dbReference type="Gene3D" id="3.30.420.10">
    <property type="entry name" value="Ribonuclease H-like superfamily/Ribonuclease H"/>
    <property type="match status" value="1"/>
</dbReference>
<dbReference type="Proteomes" id="UP001189429">
    <property type="component" value="Unassembled WGS sequence"/>
</dbReference>
<keyword evidence="4" id="KW-1185">Reference proteome</keyword>
<keyword evidence="1" id="KW-0175">Coiled coil</keyword>
<dbReference type="CDD" id="cd06222">
    <property type="entry name" value="RNase_H_like"/>
    <property type="match status" value="1"/>
</dbReference>
<evidence type="ECO:0000313" key="3">
    <source>
        <dbReference type="EMBL" id="CAK0879251.1"/>
    </source>
</evidence>
<feature type="compositionally biased region" description="Basic and acidic residues" evidence="2">
    <location>
        <begin position="363"/>
        <end position="377"/>
    </location>
</feature>
<dbReference type="SUPFAM" id="SSF56219">
    <property type="entry name" value="DNase I-like"/>
    <property type="match status" value="1"/>
</dbReference>
<evidence type="ECO:0008006" key="5">
    <source>
        <dbReference type="Google" id="ProtNLM"/>
    </source>
</evidence>
<name>A0ABN9W050_9DINO</name>
<reference evidence="3" key="1">
    <citation type="submission" date="2023-10" db="EMBL/GenBank/DDBJ databases">
        <authorList>
            <person name="Chen Y."/>
            <person name="Shah S."/>
            <person name="Dougan E. K."/>
            <person name="Thang M."/>
            <person name="Chan C."/>
        </authorList>
    </citation>
    <scope>NUCLEOTIDE SEQUENCE [LARGE SCALE GENOMIC DNA]</scope>
</reference>
<feature type="compositionally biased region" description="Low complexity" evidence="2">
    <location>
        <begin position="753"/>
        <end position="763"/>
    </location>
</feature>
<dbReference type="Gene3D" id="3.60.10.10">
    <property type="entry name" value="Endonuclease/exonuclease/phosphatase"/>
    <property type="match status" value="1"/>
</dbReference>
<dbReference type="SUPFAM" id="SSF53098">
    <property type="entry name" value="Ribonuclease H-like"/>
    <property type="match status" value="1"/>
</dbReference>
<feature type="coiled-coil region" evidence="1">
    <location>
        <begin position="482"/>
        <end position="512"/>
    </location>
</feature>
<dbReference type="EMBL" id="CAUYUJ010017934">
    <property type="protein sequence ID" value="CAK0879251.1"/>
    <property type="molecule type" value="Genomic_DNA"/>
</dbReference>
<feature type="coiled-coil region" evidence="1">
    <location>
        <begin position="116"/>
        <end position="164"/>
    </location>
</feature>
<dbReference type="InterPro" id="IPR012337">
    <property type="entry name" value="RNaseH-like_sf"/>
</dbReference>
<sequence length="1828" mass="199971">MALAGESSTGTPSQQVRVGKGGQASSGKADQRAQKVIDSVAACTLDEATTHPKWQAPPADRAGIQKFLSTADQRLRKLGDLVIAKQAAGDSTKEQLMEIAVIKYQKLVTRRPNDQLQVLSKRRKALKLEVIALETKTSELRDDLKAKQQELRQVESNIADVRAVLADGGAADDEGDWDTDGFGLAPSWDTFHKAVIDRRLNSEAPGDGPPAWPAGAAGRTPRSRASSAGSATRGFADQVAKANAERAHQQHRHAEAEQEFAAEQAEVRGVAREQALRHNAEQAKLRLALKEESEQLQRTTEAENVAQQLQQQQQHKALRHEIKKQQSEQLEFETQMEARLISHDAAYSQVKSEAEAATQRANHLREQLESARAEHRAQPQPQDRVYQDLLRARAEAQEASRQAQHENAKATAAAGTLRQQLIRQEVVMEEKLQEVKKDHALELEAATESARVQAIAQGQVVANAKGKGALPPAEAARLQGIIQTAVRQQDRLKQTKSELEAAEARIHELQQYSKLEAGAAHRAVQVAYHEAAELRSANEERQIPHELQALQFALLKTRAEEEKIAKASLKDKEAMRAELEGSAEQIRSHLTRQVMIEEANAHDLQLHAEGLRQELSSYAVQLSEQRSNAEVQEQALEEELAQALTFRIASMEEASAMEDFASQQRTGREEAIHLALQESLQRSRTLHTELDAISMDDYQEAAGLYEKVIFIPASPAPLSERSLTPTVPIGHDEQRGQGGGEGADSFALTPPHASQQSAEEAAASIERQYEGIDTLARQHTSAAAAAAALEEAFGPAPAFPGEDISQAHKGQRVDSGETGRGRVNVCADVDTTTLHNMARLALEMCPSRELPTKRAHIYTDGSYNGIPHTAAWAVIIVDEYDDGCSSRGPFGFRGFIAGKVTESLHDMANNEKVAAYTAELTAVLRALMWALGQGTTAPIEITSDALNVINLAAQCAIQRPISTTTIKADLCLNLCTYNCRSLKAAVNFKSGKGKAASKSKQRISKVTHLAAQFSDMGLHVVALQETQSDGDVRNVGTDMAIAWAYAPHEDSQAAEKTEFWESAQRLSAKYHVDIFMGDLNGRIGDYESPGVGTSGHPEPTNGNGKHIISFAADTDMEVTNTTKDPGNNSYTHIGSKGQCHRIDYILLSSSIAPYVASCSTEPGLDRGTAAQDHMPVIATLKWAVCKTTKASGPRPDLTNLNNDDAKASFKEILKQAPIIPWEVDVNTHCEEVTRVVNDAAIQAFGKAVKAARKPYVTKATMGLIRARCLTLRVHRAVLRAEAHDDRPGRLVAHAHSLLGGEVGASLALWSTERGDDDGTILDIHYYAHRFLNWTISPMVYAMAIHSFLTRSGLLIAAAVEKDRSAFLGRLASTASSASAANDAAAQWKADRDLLRYGGRKARFPAGKPMRLDKDGEVVHNSQDMADQEPNHFAKIQTGKIVSADDLAQKYNQDSKTRPFDGTLDLSMVMPLHVCQAQFAAAKAGAQGGPDGLTNAVLRAAPAVAAAILHPLLTKVATTVREPLSFKGGDLVAIPKGKGDPRYLLADREILLNNVLGKHHHEYLRAMLNTTLAIALEDIQVGGRPKRGADMAVLAARLFTERSQAQGKCSMISCYDLKEAFYSVVVQLVHGIPGEEDEVREALDNLEVPLWAQPQLEHLMANPGILDTVLDGSHLAALIAEGYRNRWTSHRFSQSFMAPHNGTRPGVPLAGADFNLLFGRVHRMIDSYLAQRGLRYQELTITESSVPLNQHYRVEWRRFEHHRAKRYHFDQHDGVEHHRFEGQLASHCLNQHDWPEHHKFGITVTNSIAMTSTTEARLSRLGELAADGA</sequence>
<dbReference type="InterPro" id="IPR036691">
    <property type="entry name" value="Endo/exonu/phosph_ase_sf"/>
</dbReference>
<comment type="caution">
    <text evidence="3">The sequence shown here is derived from an EMBL/GenBank/DDBJ whole genome shotgun (WGS) entry which is preliminary data.</text>
</comment>
<feature type="compositionally biased region" description="Basic and acidic residues" evidence="2">
    <location>
        <begin position="243"/>
        <end position="256"/>
    </location>
</feature>
<protein>
    <recommendedName>
        <fullName evidence="5">RNase H type-1 domain-containing protein</fullName>
    </recommendedName>
</protein>
<dbReference type="InterPro" id="IPR044730">
    <property type="entry name" value="RNase_H-like_dom_plant"/>
</dbReference>
<feature type="region of interest" description="Disordered" evidence="2">
    <location>
        <begin position="1"/>
        <end position="33"/>
    </location>
</feature>
<feature type="compositionally biased region" description="Low complexity" evidence="2">
    <location>
        <begin position="213"/>
        <end position="234"/>
    </location>
</feature>
<proteinExistence type="predicted"/>
<evidence type="ECO:0000256" key="2">
    <source>
        <dbReference type="SAM" id="MobiDB-lite"/>
    </source>
</evidence>
<dbReference type="InterPro" id="IPR036397">
    <property type="entry name" value="RNaseH_sf"/>
</dbReference>
<evidence type="ECO:0000256" key="1">
    <source>
        <dbReference type="SAM" id="Coils"/>
    </source>
</evidence>
<organism evidence="3 4">
    <name type="scientific">Prorocentrum cordatum</name>
    <dbReference type="NCBI Taxonomy" id="2364126"/>
    <lineage>
        <taxon>Eukaryota</taxon>
        <taxon>Sar</taxon>
        <taxon>Alveolata</taxon>
        <taxon>Dinophyceae</taxon>
        <taxon>Prorocentrales</taxon>
        <taxon>Prorocentraceae</taxon>
        <taxon>Prorocentrum</taxon>
    </lineage>
</organism>
<feature type="region of interest" description="Disordered" evidence="2">
    <location>
        <begin position="354"/>
        <end position="382"/>
    </location>
</feature>